<dbReference type="EMBL" id="JBHSEG010000006">
    <property type="protein sequence ID" value="MFC4454774.1"/>
    <property type="molecule type" value="Genomic_DNA"/>
</dbReference>
<dbReference type="InterPro" id="IPR013655">
    <property type="entry name" value="PAS_fold_3"/>
</dbReference>
<feature type="domain" description="PAS" evidence="9">
    <location>
        <begin position="9"/>
        <end position="80"/>
    </location>
</feature>
<dbReference type="PRINTS" id="PR00344">
    <property type="entry name" value="BCTRLSENSOR"/>
</dbReference>
<dbReference type="InterPro" id="IPR036890">
    <property type="entry name" value="HATPase_C_sf"/>
</dbReference>
<dbReference type="SMART" id="SM00091">
    <property type="entry name" value="PAS"/>
    <property type="match status" value="2"/>
</dbReference>
<dbReference type="PANTHER" id="PTHR42878:SF15">
    <property type="entry name" value="BACTERIOPHYTOCHROME"/>
    <property type="match status" value="1"/>
</dbReference>
<name>A0ABV8Y762_9DEIO</name>
<dbReference type="Pfam" id="PF00989">
    <property type="entry name" value="PAS"/>
    <property type="match status" value="1"/>
</dbReference>
<dbReference type="InterPro" id="IPR004358">
    <property type="entry name" value="Sig_transdc_His_kin-like_C"/>
</dbReference>
<dbReference type="InterPro" id="IPR003661">
    <property type="entry name" value="HisK_dim/P_dom"/>
</dbReference>
<dbReference type="InterPro" id="IPR036097">
    <property type="entry name" value="HisK_dim/P_sf"/>
</dbReference>
<keyword evidence="7" id="KW-0175">Coiled coil</keyword>
<evidence type="ECO:0000313" key="11">
    <source>
        <dbReference type="Proteomes" id="UP001595939"/>
    </source>
</evidence>
<evidence type="ECO:0000259" key="9">
    <source>
        <dbReference type="PROSITE" id="PS50112"/>
    </source>
</evidence>
<dbReference type="InterPro" id="IPR005467">
    <property type="entry name" value="His_kinase_dom"/>
</dbReference>
<comment type="catalytic activity">
    <reaction evidence="1">
        <text>ATP + protein L-histidine = ADP + protein N-phospho-L-histidine.</text>
        <dbReference type="EC" id="2.7.13.3"/>
    </reaction>
</comment>
<keyword evidence="4" id="KW-0808">Transferase</keyword>
<dbReference type="Gene3D" id="3.30.565.10">
    <property type="entry name" value="Histidine kinase-like ATPase, C-terminal domain"/>
    <property type="match status" value="1"/>
</dbReference>
<organism evidence="10 11">
    <name type="scientific">Deinococcus sonorensis</name>
    <dbReference type="NCBI Taxonomy" id="309891"/>
    <lineage>
        <taxon>Bacteria</taxon>
        <taxon>Thermotogati</taxon>
        <taxon>Deinococcota</taxon>
        <taxon>Deinococci</taxon>
        <taxon>Deinococcales</taxon>
        <taxon>Deinococcaceae</taxon>
        <taxon>Deinococcus</taxon>
    </lineage>
</organism>
<feature type="coiled-coil region" evidence="7">
    <location>
        <begin position="252"/>
        <end position="283"/>
    </location>
</feature>
<evidence type="ECO:0000256" key="6">
    <source>
        <dbReference type="ARBA" id="ARBA00023136"/>
    </source>
</evidence>
<dbReference type="RefSeq" id="WP_380129793.1">
    <property type="nucleotide sequence ID" value="NZ_JBHSEG010000006.1"/>
</dbReference>
<dbReference type="SUPFAM" id="SSF55785">
    <property type="entry name" value="PYP-like sensor domain (PAS domain)"/>
    <property type="match status" value="2"/>
</dbReference>
<dbReference type="SMART" id="SM00388">
    <property type="entry name" value="HisKA"/>
    <property type="match status" value="1"/>
</dbReference>
<dbReference type="NCBIfam" id="TIGR00229">
    <property type="entry name" value="sensory_box"/>
    <property type="match status" value="2"/>
</dbReference>
<dbReference type="SMART" id="SM00387">
    <property type="entry name" value="HATPase_c"/>
    <property type="match status" value="1"/>
</dbReference>
<dbReference type="PANTHER" id="PTHR42878">
    <property type="entry name" value="TWO-COMPONENT HISTIDINE KINASE"/>
    <property type="match status" value="1"/>
</dbReference>
<dbReference type="PROSITE" id="PS50112">
    <property type="entry name" value="PAS"/>
    <property type="match status" value="2"/>
</dbReference>
<evidence type="ECO:0000313" key="10">
    <source>
        <dbReference type="EMBL" id="MFC4454774.1"/>
    </source>
</evidence>
<keyword evidence="11" id="KW-1185">Reference proteome</keyword>
<reference evidence="11" key="1">
    <citation type="journal article" date="2019" name="Int. J. Syst. Evol. Microbiol.">
        <title>The Global Catalogue of Microorganisms (GCM) 10K type strain sequencing project: providing services to taxonomists for standard genome sequencing and annotation.</title>
        <authorList>
            <consortium name="The Broad Institute Genomics Platform"/>
            <consortium name="The Broad Institute Genome Sequencing Center for Infectious Disease"/>
            <person name="Wu L."/>
            <person name="Ma J."/>
        </authorList>
    </citation>
    <scope>NUCLEOTIDE SEQUENCE [LARGE SCALE GENOMIC DNA]</scope>
    <source>
        <strain evidence="11">CCUG 39970</strain>
    </source>
</reference>
<evidence type="ECO:0000256" key="7">
    <source>
        <dbReference type="SAM" id="Coils"/>
    </source>
</evidence>
<protein>
    <recommendedName>
        <fullName evidence="2">histidine kinase</fullName>
        <ecNumber evidence="2">2.7.13.3</ecNumber>
    </recommendedName>
</protein>
<dbReference type="SUPFAM" id="SSF55874">
    <property type="entry name" value="ATPase domain of HSP90 chaperone/DNA topoisomerase II/histidine kinase"/>
    <property type="match status" value="1"/>
</dbReference>
<dbReference type="EC" id="2.7.13.3" evidence="2"/>
<feature type="domain" description="PAS" evidence="9">
    <location>
        <begin position="134"/>
        <end position="204"/>
    </location>
</feature>
<dbReference type="InterPro" id="IPR050351">
    <property type="entry name" value="BphY/WalK/GraS-like"/>
</dbReference>
<keyword evidence="5" id="KW-0418">Kinase</keyword>
<evidence type="ECO:0000256" key="3">
    <source>
        <dbReference type="ARBA" id="ARBA00022553"/>
    </source>
</evidence>
<evidence type="ECO:0000256" key="5">
    <source>
        <dbReference type="ARBA" id="ARBA00022777"/>
    </source>
</evidence>
<dbReference type="Pfam" id="PF00512">
    <property type="entry name" value="HisKA"/>
    <property type="match status" value="1"/>
</dbReference>
<keyword evidence="6" id="KW-0472">Membrane</keyword>
<evidence type="ECO:0000256" key="2">
    <source>
        <dbReference type="ARBA" id="ARBA00012438"/>
    </source>
</evidence>
<dbReference type="Pfam" id="PF02518">
    <property type="entry name" value="HATPase_c"/>
    <property type="match status" value="1"/>
</dbReference>
<dbReference type="Proteomes" id="UP001595939">
    <property type="component" value="Unassembled WGS sequence"/>
</dbReference>
<dbReference type="Gene3D" id="3.30.450.20">
    <property type="entry name" value="PAS domain"/>
    <property type="match status" value="2"/>
</dbReference>
<sequence>MPASLPLATTAIAQAMLQASLDGIVAIDQDNLVVEWNSAAERMFGFPRAEVLGQPLSTLIIPPAYRTAHEHGMKRYVATRVPHLVNHRVQTVAQRRGGEIFPCEIVFHPLDFEGRTYFAAYIRDLTEQRRIDQERDQLAQVAEASTDFIAFSDLDNRLLYINTAGRRLVGYEGRIPEQATLADLVHPEDQDLLIQQAWPAVRATGHWQGEMRLLHQGTGEAIDVHRTIFTVRDPATGAPVGFATVTRDIREIKRAERERQAWQASLEAQVAERTRELTDLNAELDAFSSSVSHDLRTPIRHISGFAGLLRRALAQDDHEKSAAYLQVIEQAAGQMDALVESLLTLARQAREPLRRSPVNLARVITRLQAELQPDLGGRQVHWTVGTLPVVQGDETLLHQVLSNLLQNALKYSRQRPVSTIGIQARLQETEWVIEVRDNGVGFDPQDAGKLFGVFQRLHPASEFEGVGVGLATAQRIVTRHGGRIWATAVPGEGATFSFTLPA</sequence>
<evidence type="ECO:0000256" key="4">
    <source>
        <dbReference type="ARBA" id="ARBA00022679"/>
    </source>
</evidence>
<dbReference type="PROSITE" id="PS50109">
    <property type="entry name" value="HIS_KIN"/>
    <property type="match status" value="1"/>
</dbReference>
<dbReference type="Pfam" id="PF08447">
    <property type="entry name" value="PAS_3"/>
    <property type="match status" value="1"/>
</dbReference>
<dbReference type="SUPFAM" id="SSF47384">
    <property type="entry name" value="Homodimeric domain of signal transducing histidine kinase"/>
    <property type="match status" value="1"/>
</dbReference>
<dbReference type="InterPro" id="IPR003594">
    <property type="entry name" value="HATPase_dom"/>
</dbReference>
<dbReference type="InterPro" id="IPR035965">
    <property type="entry name" value="PAS-like_dom_sf"/>
</dbReference>
<dbReference type="Gene3D" id="1.10.287.130">
    <property type="match status" value="1"/>
</dbReference>
<evidence type="ECO:0000259" key="8">
    <source>
        <dbReference type="PROSITE" id="PS50109"/>
    </source>
</evidence>
<feature type="domain" description="Histidine kinase" evidence="8">
    <location>
        <begin position="290"/>
        <end position="502"/>
    </location>
</feature>
<dbReference type="CDD" id="cd00130">
    <property type="entry name" value="PAS"/>
    <property type="match status" value="2"/>
</dbReference>
<dbReference type="InterPro" id="IPR000014">
    <property type="entry name" value="PAS"/>
</dbReference>
<proteinExistence type="predicted"/>
<evidence type="ECO:0000256" key="1">
    <source>
        <dbReference type="ARBA" id="ARBA00000085"/>
    </source>
</evidence>
<gene>
    <name evidence="10" type="ORF">ACFO0P_13415</name>
</gene>
<dbReference type="InterPro" id="IPR013767">
    <property type="entry name" value="PAS_fold"/>
</dbReference>
<comment type="caution">
    <text evidence="10">The sequence shown here is derived from an EMBL/GenBank/DDBJ whole genome shotgun (WGS) entry which is preliminary data.</text>
</comment>
<dbReference type="CDD" id="cd00082">
    <property type="entry name" value="HisKA"/>
    <property type="match status" value="1"/>
</dbReference>
<keyword evidence="3" id="KW-0597">Phosphoprotein</keyword>
<accession>A0ABV8Y762</accession>